<dbReference type="EC" id="6.3.2.1" evidence="3"/>
<evidence type="ECO:0000256" key="9">
    <source>
        <dbReference type="ARBA" id="ARBA00029902"/>
    </source>
</evidence>
<evidence type="ECO:0000256" key="7">
    <source>
        <dbReference type="ARBA" id="ARBA00022741"/>
    </source>
</evidence>
<evidence type="ECO:0000256" key="8">
    <source>
        <dbReference type="ARBA" id="ARBA00022840"/>
    </source>
</evidence>
<dbReference type="CDD" id="cd00560">
    <property type="entry name" value="PanC"/>
    <property type="match status" value="1"/>
</dbReference>
<dbReference type="Proteomes" id="UP000034680">
    <property type="component" value="Unassembled WGS sequence"/>
</dbReference>
<dbReference type="HAMAP" id="MF_00158">
    <property type="entry name" value="PanC"/>
    <property type="match status" value="1"/>
</dbReference>
<reference evidence="13 14" key="2">
    <citation type="submission" date="2015-05" db="EMBL/GenBank/DDBJ databases">
        <authorList>
            <person name="Morales-Cruz A."/>
            <person name="Amrine K.C."/>
            <person name="Cantu D."/>
        </authorList>
    </citation>
    <scope>NUCLEOTIDE SEQUENCE [LARGE SCALE GENOMIC DNA]</scope>
    <source>
        <strain evidence="13">DA912</strain>
    </source>
</reference>
<proteinExistence type="inferred from homology"/>
<evidence type="ECO:0000313" key="14">
    <source>
        <dbReference type="Proteomes" id="UP000034680"/>
    </source>
</evidence>
<dbReference type="OrthoDB" id="2020436at2759"/>
<evidence type="ECO:0000256" key="3">
    <source>
        <dbReference type="ARBA" id="ARBA00012219"/>
    </source>
</evidence>
<protein>
    <recommendedName>
        <fullName evidence="4">Pantoate--beta-alanine ligase</fullName>
        <ecNumber evidence="3">6.3.2.1</ecNumber>
    </recommendedName>
    <alternativeName>
        <fullName evidence="10">Pantoate-activating enzyme</fullName>
    </alternativeName>
    <alternativeName>
        <fullName evidence="9">Pantothenate synthetase</fullName>
    </alternativeName>
</protein>
<comment type="catalytic activity">
    <reaction evidence="11">
        <text>(R)-pantoate + beta-alanine + ATP = (R)-pantothenate + AMP + diphosphate + H(+)</text>
        <dbReference type="Rhea" id="RHEA:10912"/>
        <dbReference type="ChEBI" id="CHEBI:15378"/>
        <dbReference type="ChEBI" id="CHEBI:15980"/>
        <dbReference type="ChEBI" id="CHEBI:29032"/>
        <dbReference type="ChEBI" id="CHEBI:30616"/>
        <dbReference type="ChEBI" id="CHEBI:33019"/>
        <dbReference type="ChEBI" id="CHEBI:57966"/>
        <dbReference type="ChEBI" id="CHEBI:456215"/>
        <dbReference type="EC" id="6.3.2.1"/>
    </reaction>
</comment>
<feature type="region of interest" description="Disordered" evidence="12">
    <location>
        <begin position="13"/>
        <end position="57"/>
    </location>
</feature>
<keyword evidence="14" id="KW-1185">Reference proteome</keyword>
<dbReference type="InterPro" id="IPR042176">
    <property type="entry name" value="Pantoate_ligase_C"/>
</dbReference>
<dbReference type="FunFam" id="3.30.1300.10:FF:000002">
    <property type="entry name" value="Pantoate--beta-alanine ligase"/>
    <property type="match status" value="1"/>
</dbReference>
<dbReference type="AlphaFoldDB" id="A0A0G2F7J7"/>
<organism evidence="13 14">
    <name type="scientific">Diaporthe ampelina</name>
    <dbReference type="NCBI Taxonomy" id="1214573"/>
    <lineage>
        <taxon>Eukaryota</taxon>
        <taxon>Fungi</taxon>
        <taxon>Dikarya</taxon>
        <taxon>Ascomycota</taxon>
        <taxon>Pezizomycotina</taxon>
        <taxon>Sordariomycetes</taxon>
        <taxon>Sordariomycetidae</taxon>
        <taxon>Diaporthales</taxon>
        <taxon>Diaporthaceae</taxon>
        <taxon>Diaporthe</taxon>
    </lineage>
</organism>
<evidence type="ECO:0000256" key="12">
    <source>
        <dbReference type="SAM" id="MobiDB-lite"/>
    </source>
</evidence>
<keyword evidence="5 13" id="KW-0436">Ligase</keyword>
<dbReference type="SUPFAM" id="SSF52374">
    <property type="entry name" value="Nucleotidylyl transferase"/>
    <property type="match status" value="1"/>
</dbReference>
<sequence>MLARAIQARAASRAVASAARRTPPTALNAPTSPAAQGPLRSFTKGSDAAAGGPQPRPGFVARKLQIPIDPAAAREPLGETIPGSPVAVLRTVTGIRDWAALACRDNVCHGSVDQGLALVPTMGALHEGHLRLIRDAAARGHSKIVVSIYVNPAQFGLAEDLDSYPKTWDADCAALRALHEELAAQQQQPRGRLEMAVFAPTTREMYPSGFPGQEVDSDGSFVTVTPVGSVLEGRTRPTFFRGVATVCMKLFNIVQPSRVFFGQKDVQQTVVIRRMVRDFCMPLEAVVVPTVRDEADGLALSSRNVYLGARRRAVAPVLVRALRAAEEAYVVGGALEAGEVVPAALRVVLDALDEQKGLPPHEGVLFQLDYISLADPDTMEEIDEIDPSRGAILSGAIKMLPVYAPQAGEDLGHNGGPPVRLIDNIILLPKA</sequence>
<reference evidence="13 14" key="1">
    <citation type="submission" date="2015-05" db="EMBL/GenBank/DDBJ databases">
        <title>Distinctive expansion of gene families associated with plant cell wall degradation and secondary metabolism in the genomes of grapevine trunk pathogens.</title>
        <authorList>
            <person name="Lawrence D.P."/>
            <person name="Travadon R."/>
            <person name="Rolshausen P.E."/>
            <person name="Baumgartner K."/>
        </authorList>
    </citation>
    <scope>NUCLEOTIDE SEQUENCE [LARGE SCALE GENOMIC DNA]</scope>
    <source>
        <strain evidence="13">DA912</strain>
    </source>
</reference>
<comment type="pathway">
    <text evidence="1">Cofactor biosynthesis; (R)-pantothenate biosynthesis; (R)-pantothenate from (R)-pantoate and beta-alanine: step 1/1.</text>
</comment>
<dbReference type="Gene3D" id="3.40.50.620">
    <property type="entry name" value="HUPs"/>
    <property type="match status" value="1"/>
</dbReference>
<dbReference type="Gene3D" id="3.30.1300.10">
    <property type="entry name" value="Pantoate-beta-alanine ligase, C-terminal domain"/>
    <property type="match status" value="1"/>
</dbReference>
<dbReference type="EMBL" id="LCUC01000454">
    <property type="protein sequence ID" value="KKY30697.1"/>
    <property type="molecule type" value="Genomic_DNA"/>
</dbReference>
<accession>A0A0G2F7J7</accession>
<name>A0A0G2F7J7_9PEZI</name>
<dbReference type="Pfam" id="PF02569">
    <property type="entry name" value="Pantoate_ligase"/>
    <property type="match status" value="1"/>
</dbReference>
<dbReference type="UniPathway" id="UPA00028">
    <property type="reaction ID" value="UER00005"/>
</dbReference>
<evidence type="ECO:0000256" key="4">
    <source>
        <dbReference type="ARBA" id="ARBA00015647"/>
    </source>
</evidence>
<evidence type="ECO:0000256" key="2">
    <source>
        <dbReference type="ARBA" id="ARBA00009256"/>
    </source>
</evidence>
<dbReference type="GO" id="GO:0005524">
    <property type="term" value="F:ATP binding"/>
    <property type="evidence" value="ECO:0007669"/>
    <property type="project" value="UniProtKB-KW"/>
</dbReference>
<keyword evidence="6" id="KW-0566">Pantothenate biosynthesis</keyword>
<dbReference type="PANTHER" id="PTHR21299:SF1">
    <property type="entry name" value="PANTOATE--BETA-ALANINE LIGASE"/>
    <property type="match status" value="1"/>
</dbReference>
<comment type="caution">
    <text evidence="13">The sequence shown here is derived from an EMBL/GenBank/DDBJ whole genome shotgun (WGS) entry which is preliminary data.</text>
</comment>
<comment type="similarity">
    <text evidence="2">Belongs to the pantothenate synthetase family.</text>
</comment>
<keyword evidence="8" id="KW-0067">ATP-binding</keyword>
<dbReference type="GO" id="GO:0004592">
    <property type="term" value="F:pantoate-beta-alanine ligase activity"/>
    <property type="evidence" value="ECO:0007669"/>
    <property type="project" value="UniProtKB-EC"/>
</dbReference>
<dbReference type="InterPro" id="IPR014729">
    <property type="entry name" value="Rossmann-like_a/b/a_fold"/>
</dbReference>
<evidence type="ECO:0000313" key="13">
    <source>
        <dbReference type="EMBL" id="KKY30697.1"/>
    </source>
</evidence>
<evidence type="ECO:0000256" key="6">
    <source>
        <dbReference type="ARBA" id="ARBA00022655"/>
    </source>
</evidence>
<dbReference type="NCBIfam" id="TIGR00018">
    <property type="entry name" value="panC"/>
    <property type="match status" value="1"/>
</dbReference>
<dbReference type="PANTHER" id="PTHR21299">
    <property type="entry name" value="CYTIDYLATE KINASE/PANTOATE-BETA-ALANINE LIGASE"/>
    <property type="match status" value="1"/>
</dbReference>
<evidence type="ECO:0000256" key="5">
    <source>
        <dbReference type="ARBA" id="ARBA00022598"/>
    </source>
</evidence>
<gene>
    <name evidence="13" type="ORF">UCDDA912_g09370</name>
</gene>
<evidence type="ECO:0000256" key="11">
    <source>
        <dbReference type="ARBA" id="ARBA00048258"/>
    </source>
</evidence>
<evidence type="ECO:0000256" key="1">
    <source>
        <dbReference type="ARBA" id="ARBA00004990"/>
    </source>
</evidence>
<dbReference type="InterPro" id="IPR003721">
    <property type="entry name" value="Pantoate_ligase"/>
</dbReference>
<dbReference type="GO" id="GO:0015940">
    <property type="term" value="P:pantothenate biosynthetic process"/>
    <property type="evidence" value="ECO:0007669"/>
    <property type="project" value="UniProtKB-UniPathway"/>
</dbReference>
<evidence type="ECO:0000256" key="10">
    <source>
        <dbReference type="ARBA" id="ARBA00032806"/>
    </source>
</evidence>
<keyword evidence="7" id="KW-0547">Nucleotide-binding</keyword>
<dbReference type="STRING" id="1214573.A0A0G2F7J7"/>